<dbReference type="STRING" id="1705.CA21670_10645"/>
<dbReference type="OrthoDB" id="4412202at2"/>
<dbReference type="RefSeq" id="WP_066841276.1">
    <property type="nucleotide sequence ID" value="NZ_LSTQ01000028.1"/>
</dbReference>
<sequence>MKKSFAGCLAATALIVAGCSTPDGAPPQPLGDDRVGGKTWQAIGVYTSPETNGAISENTLSVPRVVFGETSMLGSTGCEQFSAEVTYFNDASDSANPEPTELRKADAVRIDSIVFDTEGETGSMECTGEMLWTHNNLSRLYAQGNEFDITVDKNNQLILTLQDGRVDSPAIRYIGL</sequence>
<protein>
    <recommendedName>
        <fullName evidence="4">Lipocalin-like domain-containing protein</fullName>
    </recommendedName>
</protein>
<name>A0A177I7N8_9CORY</name>
<feature type="signal peptide" evidence="1">
    <location>
        <begin position="1"/>
        <end position="25"/>
    </location>
</feature>
<evidence type="ECO:0000256" key="1">
    <source>
        <dbReference type="SAM" id="SignalP"/>
    </source>
</evidence>
<reference evidence="3" key="1">
    <citation type="submission" date="2016-02" db="EMBL/GenBank/DDBJ databases">
        <authorList>
            <person name="Kaur G."/>
            <person name="Nair G.R."/>
            <person name="Mayilraj S."/>
        </authorList>
    </citation>
    <scope>NUCLEOTIDE SEQUENCE [LARGE SCALE GENOMIC DNA]</scope>
    <source>
        <strain evidence="3">GA-15</strain>
    </source>
</reference>
<accession>A0A177I7N8</accession>
<gene>
    <name evidence="2" type="ORF">AYJ05_12250</name>
</gene>
<comment type="caution">
    <text evidence="2">The sequence shown here is derived from an EMBL/GenBank/DDBJ whole genome shotgun (WGS) entry which is preliminary data.</text>
</comment>
<evidence type="ECO:0000313" key="3">
    <source>
        <dbReference type="Proteomes" id="UP000076947"/>
    </source>
</evidence>
<keyword evidence="1" id="KW-0732">Signal</keyword>
<evidence type="ECO:0000313" key="2">
    <source>
        <dbReference type="EMBL" id="OAH24754.1"/>
    </source>
</evidence>
<feature type="chain" id="PRO_5038377146" description="Lipocalin-like domain-containing protein" evidence="1">
    <location>
        <begin position="26"/>
        <end position="176"/>
    </location>
</feature>
<keyword evidence="3" id="KW-1185">Reference proteome</keyword>
<dbReference type="AlphaFoldDB" id="A0A177I7N8"/>
<proteinExistence type="predicted"/>
<dbReference type="PROSITE" id="PS51257">
    <property type="entry name" value="PROKAR_LIPOPROTEIN"/>
    <property type="match status" value="1"/>
</dbReference>
<organism evidence="2 3">
    <name type="scientific">Corynebacterium stationis</name>
    <dbReference type="NCBI Taxonomy" id="1705"/>
    <lineage>
        <taxon>Bacteria</taxon>
        <taxon>Bacillati</taxon>
        <taxon>Actinomycetota</taxon>
        <taxon>Actinomycetes</taxon>
        <taxon>Mycobacteriales</taxon>
        <taxon>Corynebacteriaceae</taxon>
        <taxon>Corynebacterium</taxon>
    </lineage>
</organism>
<evidence type="ECO:0008006" key="4">
    <source>
        <dbReference type="Google" id="ProtNLM"/>
    </source>
</evidence>
<dbReference type="Proteomes" id="UP000076947">
    <property type="component" value="Unassembled WGS sequence"/>
</dbReference>
<dbReference type="EMBL" id="LSTQ01000028">
    <property type="protein sequence ID" value="OAH24754.1"/>
    <property type="molecule type" value="Genomic_DNA"/>
</dbReference>